<evidence type="ECO:0000313" key="2">
    <source>
        <dbReference type="EMBL" id="SHE62488.1"/>
    </source>
</evidence>
<organism evidence="2 3">
    <name type="scientific">Schwartzia succinivorans DSM 10502</name>
    <dbReference type="NCBI Taxonomy" id="1123243"/>
    <lineage>
        <taxon>Bacteria</taxon>
        <taxon>Bacillati</taxon>
        <taxon>Bacillota</taxon>
        <taxon>Negativicutes</taxon>
        <taxon>Selenomonadales</taxon>
        <taxon>Selenomonadaceae</taxon>
        <taxon>Schwartzia</taxon>
    </lineage>
</organism>
<keyword evidence="3" id="KW-1185">Reference proteome</keyword>
<evidence type="ECO:0000313" key="3">
    <source>
        <dbReference type="Proteomes" id="UP000184404"/>
    </source>
</evidence>
<feature type="domain" description="HTH cro/C1-type" evidence="1">
    <location>
        <begin position="7"/>
        <end position="62"/>
    </location>
</feature>
<dbReference type="Pfam" id="PF01381">
    <property type="entry name" value="HTH_3"/>
    <property type="match status" value="1"/>
</dbReference>
<dbReference type="STRING" id="1123243.SAMN02745190_00841"/>
<dbReference type="Gene3D" id="1.10.260.40">
    <property type="entry name" value="lambda repressor-like DNA-binding domains"/>
    <property type="match status" value="1"/>
</dbReference>
<dbReference type="SMART" id="SM00530">
    <property type="entry name" value="HTH_XRE"/>
    <property type="match status" value="1"/>
</dbReference>
<sequence>MTLYENIKKRREELKMSQEQLAKKMGYKSRASINKIEKGKADIPQSKIMQFAKELGVSPGELMGWVQLPFNDDKDNKDNKGNMAAEAVCVASGNPIFIESKGHPSSTPLGSLAGYLNYLSSTADPETRKNMPIIVEGQKEKALIESYRSLSDKDKETVASLIQSLPKDTKQ</sequence>
<dbReference type="CDD" id="cd00093">
    <property type="entry name" value="HTH_XRE"/>
    <property type="match status" value="1"/>
</dbReference>
<dbReference type="GO" id="GO:0003677">
    <property type="term" value="F:DNA binding"/>
    <property type="evidence" value="ECO:0007669"/>
    <property type="project" value="InterPro"/>
</dbReference>
<proteinExistence type="predicted"/>
<reference evidence="2 3" key="1">
    <citation type="submission" date="2016-11" db="EMBL/GenBank/DDBJ databases">
        <authorList>
            <person name="Jaros S."/>
            <person name="Januszkiewicz K."/>
            <person name="Wedrychowicz H."/>
        </authorList>
    </citation>
    <scope>NUCLEOTIDE SEQUENCE [LARGE SCALE GENOMIC DNA]</scope>
    <source>
        <strain evidence="2 3">DSM 10502</strain>
    </source>
</reference>
<dbReference type="SUPFAM" id="SSF47413">
    <property type="entry name" value="lambda repressor-like DNA-binding domains"/>
    <property type="match status" value="1"/>
</dbReference>
<dbReference type="OrthoDB" id="2475196at2"/>
<dbReference type="Proteomes" id="UP000184404">
    <property type="component" value="Unassembled WGS sequence"/>
</dbReference>
<gene>
    <name evidence="2" type="ORF">SAMN02745190_00841</name>
</gene>
<dbReference type="RefSeq" id="WP_072934932.1">
    <property type="nucleotide sequence ID" value="NZ_FQUG01000003.1"/>
</dbReference>
<dbReference type="InterPro" id="IPR010982">
    <property type="entry name" value="Lambda_DNA-bd_dom_sf"/>
</dbReference>
<dbReference type="AlphaFoldDB" id="A0A1M4V0R3"/>
<name>A0A1M4V0R3_9FIRM</name>
<protein>
    <submittedName>
        <fullName evidence="2">Helix-turn-helix</fullName>
    </submittedName>
</protein>
<evidence type="ECO:0000259" key="1">
    <source>
        <dbReference type="PROSITE" id="PS50943"/>
    </source>
</evidence>
<dbReference type="EMBL" id="FQUG01000003">
    <property type="protein sequence ID" value="SHE62488.1"/>
    <property type="molecule type" value="Genomic_DNA"/>
</dbReference>
<accession>A0A1M4V0R3</accession>
<dbReference type="PROSITE" id="PS50943">
    <property type="entry name" value="HTH_CROC1"/>
    <property type="match status" value="1"/>
</dbReference>
<dbReference type="InterPro" id="IPR001387">
    <property type="entry name" value="Cro/C1-type_HTH"/>
</dbReference>